<gene>
    <name evidence="8" type="ORF">SI8410_02003046</name>
</gene>
<name>A0A7I8K591_SPIIN</name>
<dbReference type="InterPro" id="IPR005333">
    <property type="entry name" value="Transcription_factor_TCP"/>
</dbReference>
<evidence type="ECO:0000256" key="4">
    <source>
        <dbReference type="ARBA" id="ARBA00023163"/>
    </source>
</evidence>
<dbReference type="Proteomes" id="UP000663760">
    <property type="component" value="Chromosome 2"/>
</dbReference>
<feature type="domain" description="TCP" evidence="7">
    <location>
        <begin position="72"/>
        <end position="126"/>
    </location>
</feature>
<keyword evidence="4" id="KW-0804">Transcription</keyword>
<reference evidence="8" key="1">
    <citation type="submission" date="2020-02" db="EMBL/GenBank/DDBJ databases">
        <authorList>
            <person name="Scholz U."/>
            <person name="Mascher M."/>
            <person name="Fiebig A."/>
        </authorList>
    </citation>
    <scope>NUCLEOTIDE SEQUENCE</scope>
</reference>
<proteinExistence type="predicted"/>
<keyword evidence="5" id="KW-0539">Nucleus</keyword>
<feature type="region of interest" description="Disordered" evidence="6">
    <location>
        <begin position="147"/>
        <end position="216"/>
    </location>
</feature>
<evidence type="ECO:0000256" key="3">
    <source>
        <dbReference type="ARBA" id="ARBA00023125"/>
    </source>
</evidence>
<dbReference type="PANTHER" id="PTHR31072:SF1">
    <property type="entry name" value="TRANSCRIPTION FACTOR TCP9"/>
    <property type="match status" value="1"/>
</dbReference>
<sequence length="426" mass="43911">MENQKKGLEEEEDRGTDLRMGAGGGGAAAVQHMIFPKAEPPQMEERETEAMATAVVVRRAASGVVAAAAARTKDRHTKVEGRGRRIRMPATCAARIFQLTRELGHKSDGETIRWLLEHAEPAIIAATGTGTVPAIAVSVGGTLKVPTQSPSSLAAAAGDGDGDDSAARKRRKKLQPQPLQQSQPISSNSSGYFQTSPPPPPPQQQQDQQQQQVTMSSGLAPIGTAAAGQGLVPVWALSGGGRVITQGTLWMLPPSPAMATGGAGAAGGPGNQQPQIWTFPGGPQIMNIAASRPIPTAVFSAVPGLNLAAPVEVHSPSPVSVGSYTAEAAAATAAASATAAPPAGGDGPHGAAKELQFLGDSPSAPTGAAAASTTANSNRYPLHHHYHHHHQQQQQHSEELQEPGQAQEPEQDDSHDSLSSSTPEPE</sequence>
<evidence type="ECO:0000313" key="8">
    <source>
        <dbReference type="EMBL" id="CAA7391823.1"/>
    </source>
</evidence>
<feature type="region of interest" description="Disordered" evidence="6">
    <location>
        <begin position="338"/>
        <end position="426"/>
    </location>
</feature>
<dbReference type="GO" id="GO:0043565">
    <property type="term" value="F:sequence-specific DNA binding"/>
    <property type="evidence" value="ECO:0007669"/>
    <property type="project" value="TreeGrafter"/>
</dbReference>
<dbReference type="EMBL" id="LR746265">
    <property type="protein sequence ID" value="CAA7391823.1"/>
    <property type="molecule type" value="Genomic_DNA"/>
</dbReference>
<dbReference type="InterPro" id="IPR017887">
    <property type="entry name" value="TF_TCP_subgr"/>
</dbReference>
<dbReference type="Pfam" id="PF03634">
    <property type="entry name" value="TCP"/>
    <property type="match status" value="1"/>
</dbReference>
<dbReference type="PANTHER" id="PTHR31072">
    <property type="entry name" value="TRANSCRIPTION FACTOR TCP4-RELATED"/>
    <property type="match status" value="1"/>
</dbReference>
<protein>
    <recommendedName>
        <fullName evidence="7">TCP domain-containing protein</fullName>
    </recommendedName>
</protein>
<evidence type="ECO:0000256" key="2">
    <source>
        <dbReference type="ARBA" id="ARBA00023015"/>
    </source>
</evidence>
<evidence type="ECO:0000313" key="9">
    <source>
        <dbReference type="Proteomes" id="UP000663760"/>
    </source>
</evidence>
<keyword evidence="9" id="KW-1185">Reference proteome</keyword>
<dbReference type="GO" id="GO:0005634">
    <property type="term" value="C:nucleus"/>
    <property type="evidence" value="ECO:0007669"/>
    <property type="project" value="UniProtKB-SubCell"/>
</dbReference>
<feature type="compositionally biased region" description="Basic residues" evidence="6">
    <location>
        <begin position="381"/>
        <end position="391"/>
    </location>
</feature>
<feature type="compositionally biased region" description="Low complexity" evidence="6">
    <location>
        <begin position="175"/>
        <end position="190"/>
    </location>
</feature>
<organism evidence="8 9">
    <name type="scientific">Spirodela intermedia</name>
    <name type="common">Intermediate duckweed</name>
    <dbReference type="NCBI Taxonomy" id="51605"/>
    <lineage>
        <taxon>Eukaryota</taxon>
        <taxon>Viridiplantae</taxon>
        <taxon>Streptophyta</taxon>
        <taxon>Embryophyta</taxon>
        <taxon>Tracheophyta</taxon>
        <taxon>Spermatophyta</taxon>
        <taxon>Magnoliopsida</taxon>
        <taxon>Liliopsida</taxon>
        <taxon>Araceae</taxon>
        <taxon>Lemnoideae</taxon>
        <taxon>Spirodela</taxon>
    </lineage>
</organism>
<evidence type="ECO:0000259" key="7">
    <source>
        <dbReference type="PROSITE" id="PS51369"/>
    </source>
</evidence>
<comment type="subcellular location">
    <subcellularLocation>
        <location evidence="1">Nucleus</location>
    </subcellularLocation>
</comment>
<dbReference type="PROSITE" id="PS51369">
    <property type="entry name" value="TCP"/>
    <property type="match status" value="1"/>
</dbReference>
<accession>A0A7I8K591</accession>
<dbReference type="OrthoDB" id="1911901at2759"/>
<evidence type="ECO:0000256" key="5">
    <source>
        <dbReference type="ARBA" id="ARBA00023242"/>
    </source>
</evidence>
<dbReference type="AlphaFoldDB" id="A0A7I8K591"/>
<keyword evidence="3" id="KW-0238">DNA-binding</keyword>
<keyword evidence="2" id="KW-0805">Transcription regulation</keyword>
<feature type="region of interest" description="Disordered" evidence="6">
    <location>
        <begin position="1"/>
        <end position="25"/>
    </location>
</feature>
<evidence type="ECO:0000256" key="6">
    <source>
        <dbReference type="SAM" id="MobiDB-lite"/>
    </source>
</evidence>
<evidence type="ECO:0000256" key="1">
    <source>
        <dbReference type="ARBA" id="ARBA00004123"/>
    </source>
</evidence>
<feature type="compositionally biased region" description="Polar residues" evidence="6">
    <location>
        <begin position="417"/>
        <end position="426"/>
    </location>
</feature>
<dbReference type="GO" id="GO:0003700">
    <property type="term" value="F:DNA-binding transcription factor activity"/>
    <property type="evidence" value="ECO:0007669"/>
    <property type="project" value="InterPro"/>
</dbReference>
<feature type="compositionally biased region" description="Low complexity" evidence="6">
    <location>
        <begin position="361"/>
        <end position="375"/>
    </location>
</feature>